<dbReference type="Proteomes" id="UP000277582">
    <property type="component" value="Unassembled WGS sequence"/>
</dbReference>
<evidence type="ECO:0000256" key="2">
    <source>
        <dbReference type="ARBA" id="ARBA00022475"/>
    </source>
</evidence>
<dbReference type="Pfam" id="PF12704">
    <property type="entry name" value="MacB_PCD"/>
    <property type="match status" value="1"/>
</dbReference>
<evidence type="ECO:0000259" key="9">
    <source>
        <dbReference type="Pfam" id="PF12704"/>
    </source>
</evidence>
<dbReference type="PANTHER" id="PTHR30572">
    <property type="entry name" value="MEMBRANE COMPONENT OF TRANSPORTER-RELATED"/>
    <property type="match status" value="1"/>
</dbReference>
<accession>A0A3R9QFG6</accession>
<dbReference type="OrthoDB" id="11469at2157"/>
<evidence type="ECO:0000313" key="10">
    <source>
        <dbReference type="EMBL" id="RSN75223.1"/>
    </source>
</evidence>
<evidence type="ECO:0000313" key="11">
    <source>
        <dbReference type="Proteomes" id="UP000277582"/>
    </source>
</evidence>
<evidence type="ECO:0000256" key="1">
    <source>
        <dbReference type="ARBA" id="ARBA00004651"/>
    </source>
</evidence>
<evidence type="ECO:0000256" key="5">
    <source>
        <dbReference type="ARBA" id="ARBA00023136"/>
    </source>
</evidence>
<gene>
    <name evidence="10" type="ORF">D6D85_06800</name>
</gene>
<dbReference type="InterPro" id="IPR003838">
    <property type="entry name" value="ABC3_permease_C"/>
</dbReference>
<sequence length="417" mass="44167">MNPLDIVKFSVKAIAVRKRRAALTLIGIFVGVVTLTAVVSYAEGFGVYINQLIKGSSLRTIYLMSMQSPLTDSDISTLSTIPHVERVAPMVRLSTSITINGITSRVSITGLDMDYLQDAAPDLKILEGVIPQNYEGGAIIGYNLAERFVDDPTALVGTTVKIMGSNIRISAVAAPYGTSIFTDVDNSIILPLDVAEKLQMNFFRAARGYAIVMIVADSESNVDYVVDELRSEFGDTATAISMKDVQRALSTMINTSVLVIGAIAGMTIVVASIGMMNSMYTAVTERTKIIGTMRALGASRRDIVLLFLVEAMIISISGVLPGMAAGYLGALAFSSLTGGMLTVGGGMTVGQRRPAGGMAVRAQPATQPQISASMVPTLPLEIALMIFLITVAVTIIGAIPPSLRAASLEPSEALRYE</sequence>
<dbReference type="PANTHER" id="PTHR30572:SF4">
    <property type="entry name" value="ABC TRANSPORTER PERMEASE YTRF"/>
    <property type="match status" value="1"/>
</dbReference>
<dbReference type="RefSeq" id="WP_125671272.1">
    <property type="nucleotide sequence ID" value="NZ_RCOS01000077.1"/>
</dbReference>
<feature type="transmembrane region" description="Helical" evidence="7">
    <location>
        <begin position="378"/>
        <end position="399"/>
    </location>
</feature>
<keyword evidence="3 7" id="KW-0812">Transmembrane</keyword>
<evidence type="ECO:0000256" key="7">
    <source>
        <dbReference type="SAM" id="Phobius"/>
    </source>
</evidence>
<evidence type="ECO:0000259" key="8">
    <source>
        <dbReference type="Pfam" id="PF02687"/>
    </source>
</evidence>
<feature type="domain" description="MacB-like periplasmic core" evidence="9">
    <location>
        <begin position="22"/>
        <end position="231"/>
    </location>
</feature>
<keyword evidence="4 7" id="KW-1133">Transmembrane helix</keyword>
<protein>
    <submittedName>
        <fullName evidence="10">ABC transporter permease</fullName>
    </submittedName>
</protein>
<evidence type="ECO:0000256" key="3">
    <source>
        <dbReference type="ARBA" id="ARBA00022692"/>
    </source>
</evidence>
<dbReference type="GO" id="GO:0005886">
    <property type="term" value="C:plasma membrane"/>
    <property type="evidence" value="ECO:0007669"/>
    <property type="project" value="UniProtKB-SubCell"/>
</dbReference>
<reference evidence="10 11" key="1">
    <citation type="submission" date="2018-10" db="EMBL/GenBank/DDBJ databases">
        <title>Co-occurring genomic capacity for anaerobic methane metabolism and dissimilatory sulfite reduction discovered in the Korarchaeota.</title>
        <authorList>
            <person name="Mckay L.J."/>
            <person name="Dlakic M."/>
            <person name="Fields M.W."/>
            <person name="Delmont T.O."/>
            <person name="Eren A.M."/>
            <person name="Jay Z.J."/>
            <person name="Klingelsmith K.B."/>
            <person name="Rusch D.B."/>
            <person name="Inskeep W.P."/>
        </authorList>
    </citation>
    <scope>NUCLEOTIDE SEQUENCE [LARGE SCALE GENOMIC DNA]</scope>
    <source>
        <strain evidence="10 11">MDKW</strain>
    </source>
</reference>
<proteinExistence type="inferred from homology"/>
<keyword evidence="5 7" id="KW-0472">Membrane</keyword>
<dbReference type="InterPro" id="IPR050250">
    <property type="entry name" value="Macrolide_Exporter_MacB"/>
</dbReference>
<feature type="transmembrane region" description="Helical" evidence="7">
    <location>
        <begin position="257"/>
        <end position="283"/>
    </location>
</feature>
<keyword evidence="2" id="KW-1003">Cell membrane</keyword>
<dbReference type="EMBL" id="RCOS01000077">
    <property type="protein sequence ID" value="RSN75223.1"/>
    <property type="molecule type" value="Genomic_DNA"/>
</dbReference>
<dbReference type="GO" id="GO:0022857">
    <property type="term" value="F:transmembrane transporter activity"/>
    <property type="evidence" value="ECO:0007669"/>
    <property type="project" value="TreeGrafter"/>
</dbReference>
<dbReference type="Pfam" id="PF02687">
    <property type="entry name" value="FtsX"/>
    <property type="match status" value="1"/>
</dbReference>
<feature type="domain" description="ABC3 transporter permease C-terminal" evidence="8">
    <location>
        <begin position="262"/>
        <end position="410"/>
    </location>
</feature>
<evidence type="ECO:0000256" key="6">
    <source>
        <dbReference type="ARBA" id="ARBA00038076"/>
    </source>
</evidence>
<dbReference type="InterPro" id="IPR025857">
    <property type="entry name" value="MacB_PCD"/>
</dbReference>
<comment type="caution">
    <text evidence="10">The sequence shown here is derived from an EMBL/GenBank/DDBJ whole genome shotgun (WGS) entry which is preliminary data.</text>
</comment>
<evidence type="ECO:0000256" key="4">
    <source>
        <dbReference type="ARBA" id="ARBA00022989"/>
    </source>
</evidence>
<name>A0A3R9QFG6_9CREN</name>
<feature type="transmembrane region" description="Helical" evidence="7">
    <location>
        <begin position="326"/>
        <end position="349"/>
    </location>
</feature>
<comment type="subcellular location">
    <subcellularLocation>
        <location evidence="1">Cell membrane</location>
        <topology evidence="1">Multi-pass membrane protein</topology>
    </subcellularLocation>
</comment>
<organism evidence="10 11">
    <name type="scientific">Candidatus Methanodesulfokora washburnensis</name>
    <dbReference type="NCBI Taxonomy" id="2478471"/>
    <lineage>
        <taxon>Archaea</taxon>
        <taxon>Thermoproteota</taxon>
        <taxon>Candidatus Korarchaeia</taxon>
        <taxon>Candidatus Korarchaeia incertae sedis</taxon>
        <taxon>Candidatus Methanodesulfokora</taxon>
    </lineage>
</organism>
<comment type="similarity">
    <text evidence="6">Belongs to the ABC-4 integral membrane protein family.</text>
</comment>
<keyword evidence="11" id="KW-1185">Reference proteome</keyword>
<feature type="transmembrane region" description="Helical" evidence="7">
    <location>
        <begin position="303"/>
        <end position="320"/>
    </location>
</feature>
<dbReference type="AlphaFoldDB" id="A0A3R9QFG6"/>
<feature type="transmembrane region" description="Helical" evidence="7">
    <location>
        <begin position="21"/>
        <end position="42"/>
    </location>
</feature>